<protein>
    <submittedName>
        <fullName evidence="3">DUF4142 domain-containing protein</fullName>
    </submittedName>
</protein>
<organism evidence="3 4">
    <name type="scientific">Luteimonas notoginsengisoli</name>
    <dbReference type="NCBI Taxonomy" id="1578200"/>
    <lineage>
        <taxon>Bacteria</taxon>
        <taxon>Pseudomonadati</taxon>
        <taxon>Pseudomonadota</taxon>
        <taxon>Gammaproteobacteria</taxon>
        <taxon>Lysobacterales</taxon>
        <taxon>Lysobacteraceae</taxon>
        <taxon>Luteimonas</taxon>
    </lineage>
</organism>
<evidence type="ECO:0000259" key="2">
    <source>
        <dbReference type="Pfam" id="PF13628"/>
    </source>
</evidence>
<dbReference type="RefSeq" id="WP_386706524.1">
    <property type="nucleotide sequence ID" value="NZ_JBHRYF010000001.1"/>
</dbReference>
<feature type="domain" description="DUF4142" evidence="2">
    <location>
        <begin position="28"/>
        <end position="155"/>
    </location>
</feature>
<evidence type="ECO:0000256" key="1">
    <source>
        <dbReference type="SAM" id="MobiDB-lite"/>
    </source>
</evidence>
<feature type="compositionally biased region" description="Basic and acidic residues" evidence="1">
    <location>
        <begin position="163"/>
        <end position="176"/>
    </location>
</feature>
<keyword evidence="4" id="KW-1185">Reference proteome</keyword>
<feature type="region of interest" description="Disordered" evidence="1">
    <location>
        <begin position="163"/>
        <end position="194"/>
    </location>
</feature>
<sequence>MLTQIIKFGALGGVGYAAWRAFRRRQPPSFFAQALQTGATEVEAARSGQLRGASAALRGFALELEREHERRNERLVEASGLEIPPPGARQRATLRSLDLHQGAAHDRAWLRHMRRSHREAIALYEREVVQDGPGAVVAVAALPALREHARRIEELRRERAQPVGMHGERWPRRDEPASATWSVAGNEAEAGARG</sequence>
<dbReference type="Pfam" id="PF13628">
    <property type="entry name" value="DUF4142"/>
    <property type="match status" value="1"/>
</dbReference>
<dbReference type="Gene3D" id="1.20.1260.10">
    <property type="match status" value="1"/>
</dbReference>
<reference evidence="4" key="1">
    <citation type="journal article" date="2019" name="Int. J. Syst. Evol. Microbiol.">
        <title>The Global Catalogue of Microorganisms (GCM) 10K type strain sequencing project: providing services to taxonomists for standard genome sequencing and annotation.</title>
        <authorList>
            <consortium name="The Broad Institute Genomics Platform"/>
            <consortium name="The Broad Institute Genome Sequencing Center for Infectious Disease"/>
            <person name="Wu L."/>
            <person name="Ma J."/>
        </authorList>
    </citation>
    <scope>NUCLEOTIDE SEQUENCE [LARGE SCALE GENOMIC DNA]</scope>
    <source>
        <strain evidence="4">KCTC 42211</strain>
    </source>
</reference>
<name>A0ABV7UQW0_9GAMM</name>
<gene>
    <name evidence="3" type="ORF">ACFOM9_04385</name>
</gene>
<evidence type="ECO:0000313" key="4">
    <source>
        <dbReference type="Proteomes" id="UP001595724"/>
    </source>
</evidence>
<accession>A0ABV7UQW0</accession>
<evidence type="ECO:0000313" key="3">
    <source>
        <dbReference type="EMBL" id="MFC3659319.1"/>
    </source>
</evidence>
<dbReference type="Proteomes" id="UP001595724">
    <property type="component" value="Unassembled WGS sequence"/>
</dbReference>
<dbReference type="InterPro" id="IPR025419">
    <property type="entry name" value="DUF4142"/>
</dbReference>
<comment type="caution">
    <text evidence="3">The sequence shown here is derived from an EMBL/GenBank/DDBJ whole genome shotgun (WGS) entry which is preliminary data.</text>
</comment>
<proteinExistence type="predicted"/>
<dbReference type="EMBL" id="JBHRYF010000001">
    <property type="protein sequence ID" value="MFC3659319.1"/>
    <property type="molecule type" value="Genomic_DNA"/>
</dbReference>
<dbReference type="InterPro" id="IPR012347">
    <property type="entry name" value="Ferritin-like"/>
</dbReference>